<protein>
    <submittedName>
        <fullName evidence="2">Uncharacterized protein</fullName>
    </submittedName>
</protein>
<dbReference type="EMBL" id="WHJE01000235">
    <property type="protein sequence ID" value="KAE8762174.1"/>
    <property type="molecule type" value="Genomic_DNA"/>
</dbReference>
<accession>A0A7J5UJ44</accession>
<proteinExistence type="predicted"/>
<evidence type="ECO:0000256" key="1">
    <source>
        <dbReference type="SAM" id="MobiDB-lite"/>
    </source>
</evidence>
<keyword evidence="3" id="KW-1185">Reference proteome</keyword>
<dbReference type="RefSeq" id="WP_152204873.1">
    <property type="nucleotide sequence ID" value="NZ_VUKF01000092.1"/>
</dbReference>
<reference evidence="2 3" key="1">
    <citation type="submission" date="2019-10" db="EMBL/GenBank/DDBJ databases">
        <title>Georgenia wutianyii sp. nov. and Georgenia yuyongxinii sp. nov. isolated from plateau pika (Ochotona curzoniae) in the Qinghai-Tibet plateau of China.</title>
        <authorList>
            <person name="Tian Z."/>
        </authorList>
    </citation>
    <scope>NUCLEOTIDE SEQUENCE [LARGE SCALE GENOMIC DNA]</scope>
    <source>
        <strain evidence="2 3">DSM 21501</strain>
    </source>
</reference>
<comment type="caution">
    <text evidence="2">The sequence shown here is derived from an EMBL/GenBank/DDBJ whole genome shotgun (WGS) entry which is preliminary data.</text>
</comment>
<evidence type="ECO:0000313" key="2">
    <source>
        <dbReference type="EMBL" id="KAE8762174.1"/>
    </source>
</evidence>
<dbReference type="Proteomes" id="UP000451860">
    <property type="component" value="Unassembled WGS sequence"/>
</dbReference>
<evidence type="ECO:0000313" key="3">
    <source>
        <dbReference type="Proteomes" id="UP000451860"/>
    </source>
</evidence>
<feature type="compositionally biased region" description="Low complexity" evidence="1">
    <location>
        <begin position="9"/>
        <end position="19"/>
    </location>
</feature>
<dbReference type="OrthoDB" id="5155684at2"/>
<feature type="region of interest" description="Disordered" evidence="1">
    <location>
        <begin position="1"/>
        <end position="32"/>
    </location>
</feature>
<sequence length="177" mass="18853">MTDTTTTDPVAASEAAVPTAAPPEYPTRTSEPLRAEEAAPYKALVQGSGFIPIRIERIDSGSTPMIDGYYEDRTTGTGLAFTLHLGEKAAGQIRAWEEDVPQGEVPGGPGYEPVEVRGGTAMTRVTEWAVDMRVRSDDGSHVAYVTVQETGPTGSLPQSSVDFVREVFVPQLLGVSV</sequence>
<gene>
    <name evidence="2" type="ORF">GB883_20730</name>
</gene>
<dbReference type="AlphaFoldDB" id="A0A7J5UJ44"/>
<name>A0A7J5UJ44_9MICO</name>
<organism evidence="2 3">
    <name type="scientific">Georgenia thermotolerans</name>
    <dbReference type="NCBI Taxonomy" id="527326"/>
    <lineage>
        <taxon>Bacteria</taxon>
        <taxon>Bacillati</taxon>
        <taxon>Actinomycetota</taxon>
        <taxon>Actinomycetes</taxon>
        <taxon>Micrococcales</taxon>
        <taxon>Bogoriellaceae</taxon>
        <taxon>Georgenia</taxon>
    </lineage>
</organism>